<comment type="similarity">
    <text evidence="1">Belongs to the 5-formyltetrahydrofolate cyclo-ligase family.</text>
</comment>
<evidence type="ECO:0000256" key="3">
    <source>
        <dbReference type="ARBA" id="ARBA00022840"/>
    </source>
</evidence>
<dbReference type="PANTHER" id="PTHR23407:SF1">
    <property type="entry name" value="5-FORMYLTETRAHYDROFOLATE CYCLO-LIGASE"/>
    <property type="match status" value="1"/>
</dbReference>
<dbReference type="Pfam" id="PF01812">
    <property type="entry name" value="5-FTHF_cyc-lig"/>
    <property type="match status" value="1"/>
</dbReference>
<proteinExistence type="inferred from homology"/>
<dbReference type="PANTHER" id="PTHR23407">
    <property type="entry name" value="ATPASE INHIBITOR/5-FORMYLTETRAHYDROFOLATE CYCLO-LIGASE"/>
    <property type="match status" value="1"/>
</dbReference>
<dbReference type="GO" id="GO:0009396">
    <property type="term" value="P:folic acid-containing compound biosynthetic process"/>
    <property type="evidence" value="ECO:0007669"/>
    <property type="project" value="TreeGrafter"/>
</dbReference>
<dbReference type="EMBL" id="UINC01011989">
    <property type="protein sequence ID" value="SVA52596.1"/>
    <property type="molecule type" value="Genomic_DNA"/>
</dbReference>
<dbReference type="GO" id="GO:0030272">
    <property type="term" value="F:5-formyltetrahydrofolate cyclo-ligase activity"/>
    <property type="evidence" value="ECO:0007669"/>
    <property type="project" value="TreeGrafter"/>
</dbReference>
<protein>
    <recommendedName>
        <fullName evidence="5">5-formyltetrahydrofolate cyclo-ligase</fullName>
    </recommendedName>
</protein>
<evidence type="ECO:0000256" key="1">
    <source>
        <dbReference type="ARBA" id="ARBA00010638"/>
    </source>
</evidence>
<accession>A0A381WJB8</accession>
<gene>
    <name evidence="4" type="ORF">METZ01_LOCUS105450</name>
</gene>
<dbReference type="AlphaFoldDB" id="A0A381WJB8"/>
<dbReference type="InterPro" id="IPR024185">
    <property type="entry name" value="FTHF_cligase-like_sf"/>
</dbReference>
<evidence type="ECO:0000313" key="4">
    <source>
        <dbReference type="EMBL" id="SVA52596.1"/>
    </source>
</evidence>
<evidence type="ECO:0000256" key="2">
    <source>
        <dbReference type="ARBA" id="ARBA00022741"/>
    </source>
</evidence>
<keyword evidence="3" id="KW-0067">ATP-binding</keyword>
<dbReference type="GO" id="GO:0005524">
    <property type="term" value="F:ATP binding"/>
    <property type="evidence" value="ECO:0007669"/>
    <property type="project" value="UniProtKB-KW"/>
</dbReference>
<dbReference type="NCBIfam" id="TIGR02727">
    <property type="entry name" value="MTHFS_bact"/>
    <property type="match status" value="1"/>
</dbReference>
<dbReference type="GO" id="GO:0035999">
    <property type="term" value="P:tetrahydrofolate interconversion"/>
    <property type="evidence" value="ECO:0007669"/>
    <property type="project" value="TreeGrafter"/>
</dbReference>
<evidence type="ECO:0008006" key="5">
    <source>
        <dbReference type="Google" id="ProtNLM"/>
    </source>
</evidence>
<dbReference type="InterPro" id="IPR002698">
    <property type="entry name" value="FTHF_cligase"/>
</dbReference>
<dbReference type="Gene3D" id="3.40.50.10420">
    <property type="entry name" value="NagB/RpiA/CoA transferase-like"/>
    <property type="match status" value="1"/>
</dbReference>
<dbReference type="PIRSF" id="PIRSF006806">
    <property type="entry name" value="FTHF_cligase"/>
    <property type="match status" value="1"/>
</dbReference>
<sequence>MVKTRQATNLPEAKLLARRQAHMAMAGLSLGQAAEDSQAVCQLIFESDAWKQAAQLLLYIPILGEIDINPLIKKGLEVGKEIALPRFSPENNAYEACAIPNLGELVIGKFGIPEPSLGCQKIGTKQLDLVIVGGVAFDGLGGRLGRGGGFFDRLLADISAKKCGVCFDQQVHPDVPVERHDVKMDMIATPSGWLVPQPA</sequence>
<name>A0A381WJB8_9ZZZZ</name>
<organism evidence="4">
    <name type="scientific">marine metagenome</name>
    <dbReference type="NCBI Taxonomy" id="408172"/>
    <lineage>
        <taxon>unclassified sequences</taxon>
        <taxon>metagenomes</taxon>
        <taxon>ecological metagenomes</taxon>
    </lineage>
</organism>
<keyword evidence="2" id="KW-0547">Nucleotide-binding</keyword>
<dbReference type="SUPFAM" id="SSF100950">
    <property type="entry name" value="NagB/RpiA/CoA transferase-like"/>
    <property type="match status" value="1"/>
</dbReference>
<reference evidence="4" key="1">
    <citation type="submission" date="2018-05" db="EMBL/GenBank/DDBJ databases">
        <authorList>
            <person name="Lanie J.A."/>
            <person name="Ng W.-L."/>
            <person name="Kazmierczak K.M."/>
            <person name="Andrzejewski T.M."/>
            <person name="Davidsen T.M."/>
            <person name="Wayne K.J."/>
            <person name="Tettelin H."/>
            <person name="Glass J.I."/>
            <person name="Rusch D."/>
            <person name="Podicherti R."/>
            <person name="Tsui H.-C.T."/>
            <person name="Winkler M.E."/>
        </authorList>
    </citation>
    <scope>NUCLEOTIDE SEQUENCE</scope>
</reference>
<dbReference type="InterPro" id="IPR037171">
    <property type="entry name" value="NagB/RpiA_transferase-like"/>
</dbReference>